<keyword evidence="2" id="KW-1185">Reference proteome</keyword>
<dbReference type="Ensembl" id="ENSTGET00000027704.1">
    <property type="protein sequence ID" value="ENSTGEP00000023210.1"/>
    <property type="gene ID" value="ENSTGEG00000018796.1"/>
</dbReference>
<dbReference type="Proteomes" id="UP000694411">
    <property type="component" value="Chromosome 19"/>
</dbReference>
<evidence type="ECO:0000313" key="1">
    <source>
        <dbReference type="Ensembl" id="ENSTGEP00000023210.1"/>
    </source>
</evidence>
<reference evidence="1" key="2">
    <citation type="submission" date="2025-08" db="UniProtKB">
        <authorList>
            <consortium name="Ensembl"/>
        </authorList>
    </citation>
    <scope>IDENTIFICATION</scope>
</reference>
<dbReference type="AlphaFoldDB" id="A0A8D2FN88"/>
<name>A0A8D2FN88_THEGE</name>
<proteinExistence type="predicted"/>
<organism evidence="1 2">
    <name type="scientific">Theropithecus gelada</name>
    <name type="common">Gelada baboon</name>
    <dbReference type="NCBI Taxonomy" id="9565"/>
    <lineage>
        <taxon>Eukaryota</taxon>
        <taxon>Metazoa</taxon>
        <taxon>Chordata</taxon>
        <taxon>Craniata</taxon>
        <taxon>Vertebrata</taxon>
        <taxon>Euteleostomi</taxon>
        <taxon>Mammalia</taxon>
        <taxon>Eutheria</taxon>
        <taxon>Euarchontoglires</taxon>
        <taxon>Primates</taxon>
        <taxon>Haplorrhini</taxon>
        <taxon>Catarrhini</taxon>
        <taxon>Cercopithecidae</taxon>
        <taxon>Cercopithecinae</taxon>
        <taxon>Theropithecus</taxon>
    </lineage>
</organism>
<reference evidence="1" key="1">
    <citation type="submission" date="2018-05" db="EMBL/GenBank/DDBJ databases">
        <title>Whole genome of Theropithecus gelada.</title>
        <authorList>
            <person name="Chiou K.L."/>
            <person name="Snyder-Mackler N."/>
        </authorList>
    </citation>
    <scope>NUCLEOTIDE SEQUENCE [LARGE SCALE GENOMIC DNA]</scope>
</reference>
<accession>A0A8D2FN88</accession>
<sequence length="68" mass="8197">MRYNHDKLNLSSTNRPEITHRILFRKPYSPSNRSLPHPNPLKLLWCNHPHSRPWTHLLHIFLPSQLKL</sequence>
<evidence type="ECO:0000313" key="2">
    <source>
        <dbReference type="Proteomes" id="UP000694411"/>
    </source>
</evidence>
<reference evidence="1" key="3">
    <citation type="submission" date="2025-09" db="UniProtKB">
        <authorList>
            <consortium name="Ensembl"/>
        </authorList>
    </citation>
    <scope>IDENTIFICATION</scope>
</reference>
<protein>
    <submittedName>
        <fullName evidence="1">Uncharacterized protein</fullName>
    </submittedName>
</protein>